<dbReference type="CDD" id="cd18692">
    <property type="entry name" value="PIN_VapC-like"/>
    <property type="match status" value="1"/>
</dbReference>
<evidence type="ECO:0000259" key="1">
    <source>
        <dbReference type="Pfam" id="PF01850"/>
    </source>
</evidence>
<dbReference type="EMBL" id="FYEH01000015">
    <property type="protein sequence ID" value="SNB76636.1"/>
    <property type="molecule type" value="Genomic_DNA"/>
</dbReference>
<dbReference type="Pfam" id="PF01850">
    <property type="entry name" value="PIN"/>
    <property type="match status" value="1"/>
</dbReference>
<gene>
    <name evidence="2" type="ORF">SAMN07250955_11549</name>
</gene>
<feature type="domain" description="PIN" evidence="1">
    <location>
        <begin position="8"/>
        <end position="121"/>
    </location>
</feature>
<dbReference type="AlphaFoldDB" id="A0A212RV90"/>
<dbReference type="OrthoDB" id="163436at2"/>
<reference evidence="2 3" key="1">
    <citation type="submission" date="2017-06" db="EMBL/GenBank/DDBJ databases">
        <authorList>
            <person name="Kim H.J."/>
            <person name="Triplett B.A."/>
        </authorList>
    </citation>
    <scope>NUCLEOTIDE SEQUENCE [LARGE SCALE GENOMIC DNA]</scope>
    <source>
        <strain evidence="2 3">B29T1</strain>
    </source>
</reference>
<name>A0A212RV90_9PROT</name>
<dbReference type="Proteomes" id="UP000197065">
    <property type="component" value="Unassembled WGS sequence"/>
</dbReference>
<evidence type="ECO:0000313" key="3">
    <source>
        <dbReference type="Proteomes" id="UP000197065"/>
    </source>
</evidence>
<dbReference type="Gene3D" id="3.40.50.1010">
    <property type="entry name" value="5'-nuclease"/>
    <property type="match status" value="1"/>
</dbReference>
<dbReference type="RefSeq" id="WP_088562635.1">
    <property type="nucleotide sequence ID" value="NZ_FYEH01000015.1"/>
</dbReference>
<organism evidence="2 3">
    <name type="scientific">Arboricoccus pini</name>
    <dbReference type="NCBI Taxonomy" id="1963835"/>
    <lineage>
        <taxon>Bacteria</taxon>
        <taxon>Pseudomonadati</taxon>
        <taxon>Pseudomonadota</taxon>
        <taxon>Alphaproteobacteria</taxon>
        <taxon>Geminicoccales</taxon>
        <taxon>Geminicoccaceae</taxon>
        <taxon>Arboricoccus</taxon>
    </lineage>
</organism>
<sequence length="156" mass="16640">MSAERFTLDTNILVYSIDRTAGLRHEQAVCIVEAAITQDCHLTLQVVSEFCAAATRKCGMSVDEAAAQAEDWLELFPCLLASDDTVRRALGCVRGGPASYWDALLVATAGEGGCTTILTEDLTDGTRLEGVRIVNPFGPVGLSRAASQILDLARHA</sequence>
<dbReference type="InterPro" id="IPR029060">
    <property type="entry name" value="PIN-like_dom_sf"/>
</dbReference>
<protein>
    <submittedName>
        <fullName evidence="2">Predicted nucleic acid-binding protein, contains PIN domain</fullName>
    </submittedName>
</protein>
<dbReference type="InterPro" id="IPR002716">
    <property type="entry name" value="PIN_dom"/>
</dbReference>
<dbReference type="SUPFAM" id="SSF88723">
    <property type="entry name" value="PIN domain-like"/>
    <property type="match status" value="1"/>
</dbReference>
<proteinExistence type="predicted"/>
<keyword evidence="3" id="KW-1185">Reference proteome</keyword>
<evidence type="ECO:0000313" key="2">
    <source>
        <dbReference type="EMBL" id="SNB76636.1"/>
    </source>
</evidence>
<accession>A0A212RV90</accession>